<organism evidence="5 6">
    <name type="scientific">Fructobacillus tropaeoli</name>
    <dbReference type="NCBI Taxonomy" id="709323"/>
    <lineage>
        <taxon>Bacteria</taxon>
        <taxon>Bacillati</taxon>
        <taxon>Bacillota</taxon>
        <taxon>Bacilli</taxon>
        <taxon>Lactobacillales</taxon>
        <taxon>Lactobacillaceae</taxon>
        <taxon>Fructobacillus</taxon>
    </lineage>
</organism>
<dbReference type="InterPro" id="IPR023296">
    <property type="entry name" value="Glyco_hydro_beta-prop_sf"/>
</dbReference>
<name>A0ABN9Z013_9LACO</name>
<reference evidence="5 6" key="1">
    <citation type="submission" date="2023-10" db="EMBL/GenBank/DDBJ databases">
        <authorList>
            <person name="Botero Cardona J."/>
        </authorList>
    </citation>
    <scope>NUCLEOTIDE SEQUENCE [LARGE SCALE GENOMIC DNA]</scope>
    <source>
        <strain evidence="5 6">R-53137</strain>
    </source>
</reference>
<dbReference type="Gene3D" id="2.115.10.20">
    <property type="entry name" value="Glycosyl hydrolase domain, family 43"/>
    <property type="match status" value="1"/>
</dbReference>
<dbReference type="GO" id="GO:0031219">
    <property type="term" value="F:levanase activity"/>
    <property type="evidence" value="ECO:0007669"/>
    <property type="project" value="UniProtKB-EC"/>
</dbReference>
<dbReference type="Pfam" id="PF00251">
    <property type="entry name" value="Glyco_hydro_32N"/>
    <property type="match status" value="1"/>
</dbReference>
<keyword evidence="3 5" id="KW-0326">Glycosidase</keyword>
<dbReference type="EMBL" id="CAUZLT010000005">
    <property type="protein sequence ID" value="CAK1252265.1"/>
    <property type="molecule type" value="Genomic_DNA"/>
</dbReference>
<sequence>MCDSNTFKTVNYTPQTDPSYNQEHHLENPAGFMNDMQSIFQDRSGLWHVYYLNEPTWGINNEIGNSNWQHATSIDGTHWVNDSDIAIKSRKLDPTVKWGSVATGSVVISDGSIAGTTDGDFVAFFSSYGAVNCGEQSIWAAISKDNGHSYQPLSDLAVMPNLDNYPDFRDPYVMKYNGQWVMYMAEGDKVGTYSSTDGQNWSYIGSTSWNPDAFLDGKDHGIVECPYVVTMMADDGTRHAVQFVGANDYNWGYTTGTSYLIGSIDSSGIFTKQNDQTLPVRIDLGTDYYGSNFGKVDEQTLITSSWVNNWAYANEKVIGIDGNQTKKGTTCALFRDIKMVKDASAPSGYSLQLFVRDVVDRTFPTNDDYNVYHDIPSGGEYLRTIDNSKVVDFDIQGGQPGGVFVVDVRQDDNISTLMFDINGGWIRTKRSMKGNFNNSTYNAETKNITYGKPGLTDTHLTIYFDTKSIEIEFTDSHQVYTLLKWGKKNNQSTTLSLQGGNMPVSVNCKEYDYR</sequence>
<evidence type="ECO:0000256" key="2">
    <source>
        <dbReference type="ARBA" id="ARBA00022801"/>
    </source>
</evidence>
<evidence type="ECO:0000313" key="6">
    <source>
        <dbReference type="Proteomes" id="UP001314262"/>
    </source>
</evidence>
<proteinExistence type="inferred from homology"/>
<gene>
    <name evidence="5" type="ORF">R53137_KAKDMLNK_01392</name>
</gene>
<comment type="similarity">
    <text evidence="1">Belongs to the glycosyl hydrolase 32 family.</text>
</comment>
<dbReference type="SUPFAM" id="SSF75005">
    <property type="entry name" value="Arabinanase/levansucrase/invertase"/>
    <property type="match status" value="1"/>
</dbReference>
<evidence type="ECO:0000256" key="1">
    <source>
        <dbReference type="ARBA" id="ARBA00009902"/>
    </source>
</evidence>
<evidence type="ECO:0000313" key="5">
    <source>
        <dbReference type="EMBL" id="CAK1252265.1"/>
    </source>
</evidence>
<comment type="caution">
    <text evidence="5">The sequence shown here is derived from an EMBL/GenBank/DDBJ whole genome shotgun (WGS) entry which is preliminary data.</text>
</comment>
<evidence type="ECO:0000256" key="3">
    <source>
        <dbReference type="ARBA" id="ARBA00023295"/>
    </source>
</evidence>
<dbReference type="RefSeq" id="WP_203619245.1">
    <property type="nucleotide sequence ID" value="NZ_BOJU01000005.1"/>
</dbReference>
<dbReference type="SMART" id="SM00640">
    <property type="entry name" value="Glyco_32"/>
    <property type="match status" value="1"/>
</dbReference>
<dbReference type="PANTHER" id="PTHR42800">
    <property type="entry name" value="EXOINULINASE INUD (AFU_ORTHOLOGUE AFUA_5G00480)"/>
    <property type="match status" value="1"/>
</dbReference>
<dbReference type="InterPro" id="IPR013148">
    <property type="entry name" value="Glyco_hydro_32_N"/>
</dbReference>
<feature type="domain" description="Glycosyl hydrolase family 32 N-terminal" evidence="4">
    <location>
        <begin position="25"/>
        <end position="324"/>
    </location>
</feature>
<accession>A0ABN9Z013</accession>
<dbReference type="Proteomes" id="UP001314262">
    <property type="component" value="Unassembled WGS sequence"/>
</dbReference>
<keyword evidence="2 5" id="KW-0378">Hydrolase</keyword>
<evidence type="ECO:0000259" key="4">
    <source>
        <dbReference type="Pfam" id="PF00251"/>
    </source>
</evidence>
<dbReference type="PANTHER" id="PTHR42800:SF1">
    <property type="entry name" value="EXOINULINASE INUD (AFU_ORTHOLOGUE AFUA_5G00480)"/>
    <property type="match status" value="1"/>
</dbReference>
<protein>
    <submittedName>
        <fullName evidence="5">GH32 family (SacC)</fullName>
        <ecNumber evidence="5">3.2.1.65</ecNumber>
    </submittedName>
</protein>
<dbReference type="InterPro" id="IPR001362">
    <property type="entry name" value="Glyco_hydro_32"/>
</dbReference>
<dbReference type="EC" id="3.2.1.65" evidence="5"/>
<keyword evidence="6" id="KW-1185">Reference proteome</keyword>